<name>A0A3E0H161_9PSEU</name>
<dbReference type="Gene3D" id="2.30.40.10">
    <property type="entry name" value="Urease, subunit C, domain 1"/>
    <property type="match status" value="1"/>
</dbReference>
<dbReference type="RefSeq" id="WP_116179562.1">
    <property type="nucleotide sequence ID" value="NZ_CP144375.1"/>
</dbReference>
<sequence length="448" mass="47341">MSLVVLDNAAIATVDARGTEHAGGHIVIRDGLIEKVGAGMAQRPVETHDYIDAGGCLVTPGLVNTHHHLYQWATRGYARDAELFEWLTTLYPVWGRLTEEVTRAAGAAGMAKLALTGCTTIADHHYVFPNEGGDQIGALVGEAKRLGVRLHAVRGSMDRGQSKGGLPPDNIVEDIDEALSGTEKAITDHHDPDPLGLIRIAVGPCSPFSVSRELMEQAAVLARRHGVRLHTHLAETIDEEEQCLAEFGCTPAQYAEQLGWLGDDVWLAHTIHLSDEAIKRFGQTGTGSAHCPTSNGRIAAGMAPVRQLLDAGAPVGLGVDGAASSESGGLGEELKQALLVARFRGGATALSIRETLWMGTMGGARCLGRDHEIGSIEPGKVADLAVWRMDDLDHAGIADPVAALVLSSAPKVDRLLVGGRSVIAGGELRTADLDSITRDLAQAAEVLR</sequence>
<organism evidence="3 4">
    <name type="scientific">Kutzneria buriramensis</name>
    <dbReference type="NCBI Taxonomy" id="1045776"/>
    <lineage>
        <taxon>Bacteria</taxon>
        <taxon>Bacillati</taxon>
        <taxon>Actinomycetota</taxon>
        <taxon>Actinomycetes</taxon>
        <taxon>Pseudonocardiales</taxon>
        <taxon>Pseudonocardiaceae</taxon>
        <taxon>Kutzneria</taxon>
    </lineage>
</organism>
<dbReference type="SUPFAM" id="SSF51338">
    <property type="entry name" value="Composite domain of metallo-dependent hydrolases"/>
    <property type="match status" value="1"/>
</dbReference>
<dbReference type="NCBIfam" id="NF006055">
    <property type="entry name" value="PRK08203.1"/>
    <property type="match status" value="1"/>
</dbReference>
<dbReference type="PANTHER" id="PTHR43794:SF11">
    <property type="entry name" value="AMIDOHYDROLASE-RELATED DOMAIN-CONTAINING PROTEIN"/>
    <property type="match status" value="1"/>
</dbReference>
<dbReference type="InterPro" id="IPR050287">
    <property type="entry name" value="MTA/SAH_deaminase"/>
</dbReference>
<evidence type="ECO:0000313" key="3">
    <source>
        <dbReference type="EMBL" id="REH36266.1"/>
    </source>
</evidence>
<dbReference type="GO" id="GO:0016810">
    <property type="term" value="F:hydrolase activity, acting on carbon-nitrogen (but not peptide) bonds"/>
    <property type="evidence" value="ECO:0007669"/>
    <property type="project" value="InterPro"/>
</dbReference>
<dbReference type="CDD" id="cd01298">
    <property type="entry name" value="ATZ_TRZ_like"/>
    <property type="match status" value="1"/>
</dbReference>
<keyword evidence="1 3" id="KW-0378">Hydrolase</keyword>
<dbReference type="Proteomes" id="UP000256269">
    <property type="component" value="Unassembled WGS sequence"/>
</dbReference>
<dbReference type="PANTHER" id="PTHR43794">
    <property type="entry name" value="AMINOHYDROLASE SSNA-RELATED"/>
    <property type="match status" value="1"/>
</dbReference>
<dbReference type="InterPro" id="IPR032466">
    <property type="entry name" value="Metal_Hydrolase"/>
</dbReference>
<gene>
    <name evidence="3" type="ORF">BCF44_116135</name>
</gene>
<feature type="domain" description="Amidohydrolase-related" evidence="2">
    <location>
        <begin position="57"/>
        <end position="421"/>
    </location>
</feature>
<reference evidence="3 4" key="1">
    <citation type="submission" date="2018-08" db="EMBL/GenBank/DDBJ databases">
        <title>Genomic Encyclopedia of Archaeal and Bacterial Type Strains, Phase II (KMG-II): from individual species to whole genera.</title>
        <authorList>
            <person name="Goeker M."/>
        </authorList>
    </citation>
    <scope>NUCLEOTIDE SEQUENCE [LARGE SCALE GENOMIC DNA]</scope>
    <source>
        <strain evidence="3 4">DSM 45791</strain>
    </source>
</reference>
<dbReference type="InterPro" id="IPR006680">
    <property type="entry name" value="Amidohydro-rel"/>
</dbReference>
<dbReference type="Pfam" id="PF01979">
    <property type="entry name" value="Amidohydro_1"/>
    <property type="match status" value="1"/>
</dbReference>
<accession>A0A3E0H161</accession>
<evidence type="ECO:0000259" key="2">
    <source>
        <dbReference type="Pfam" id="PF01979"/>
    </source>
</evidence>
<comment type="caution">
    <text evidence="3">The sequence shown here is derived from an EMBL/GenBank/DDBJ whole genome shotgun (WGS) entry which is preliminary data.</text>
</comment>
<dbReference type="OrthoDB" id="3189065at2"/>
<dbReference type="AlphaFoldDB" id="A0A3E0H161"/>
<dbReference type="Gene3D" id="3.20.20.140">
    <property type="entry name" value="Metal-dependent hydrolases"/>
    <property type="match status" value="1"/>
</dbReference>
<keyword evidence="4" id="KW-1185">Reference proteome</keyword>
<evidence type="ECO:0000256" key="1">
    <source>
        <dbReference type="ARBA" id="ARBA00022801"/>
    </source>
</evidence>
<evidence type="ECO:0000313" key="4">
    <source>
        <dbReference type="Proteomes" id="UP000256269"/>
    </source>
</evidence>
<dbReference type="SUPFAM" id="SSF51556">
    <property type="entry name" value="Metallo-dependent hydrolases"/>
    <property type="match status" value="1"/>
</dbReference>
<dbReference type="EMBL" id="QUNO01000016">
    <property type="protein sequence ID" value="REH36266.1"/>
    <property type="molecule type" value="Genomic_DNA"/>
</dbReference>
<proteinExistence type="predicted"/>
<dbReference type="InterPro" id="IPR011059">
    <property type="entry name" value="Metal-dep_hydrolase_composite"/>
</dbReference>
<protein>
    <submittedName>
        <fullName evidence="3">Cytosine/adenosine deaminase-related metal-dependent hydrolase</fullName>
    </submittedName>
</protein>